<dbReference type="VEuPathDB" id="FungiDB:DD237_008248"/>
<evidence type="ECO:0000313" key="2">
    <source>
        <dbReference type="Proteomes" id="UP000282087"/>
    </source>
</evidence>
<accession>A0A3M6VJ52</accession>
<comment type="caution">
    <text evidence="1">The sequence shown here is derived from an EMBL/GenBank/DDBJ whole genome shotgun (WGS) entry which is preliminary data.</text>
</comment>
<dbReference type="STRING" id="542832.A0A3M6VJ52"/>
<evidence type="ECO:0008006" key="3">
    <source>
        <dbReference type="Google" id="ProtNLM"/>
    </source>
</evidence>
<dbReference type="AlphaFoldDB" id="A0A3M6VJ52"/>
<name>A0A3M6VJ52_9STRA</name>
<dbReference type="Proteomes" id="UP000282087">
    <property type="component" value="Unassembled WGS sequence"/>
</dbReference>
<sequence length="71" mass="7868">MCQRRYVDDIFKRFGMDDCKAIASPVDMSSRLVSSDATTKVSAPFRESVGTLMHLTTATRPDIAYAVSYVS</sequence>
<organism evidence="1 2">
    <name type="scientific">Peronospora effusa</name>
    <dbReference type="NCBI Taxonomy" id="542832"/>
    <lineage>
        <taxon>Eukaryota</taxon>
        <taxon>Sar</taxon>
        <taxon>Stramenopiles</taxon>
        <taxon>Oomycota</taxon>
        <taxon>Peronosporomycetes</taxon>
        <taxon>Peronosporales</taxon>
        <taxon>Peronosporaceae</taxon>
        <taxon>Peronospora</taxon>
    </lineage>
</organism>
<keyword evidence="2" id="KW-1185">Reference proteome</keyword>
<reference evidence="1 2" key="1">
    <citation type="submission" date="2018-06" db="EMBL/GenBank/DDBJ databases">
        <title>Comparative genomics of downy mildews reveals potential adaptations to biotrophy.</title>
        <authorList>
            <person name="Fletcher K."/>
            <person name="Klosterman S.J."/>
            <person name="Derevnina L."/>
            <person name="Martin F."/>
            <person name="Koike S."/>
            <person name="Reyes Chin-Wo S."/>
            <person name="Mou B."/>
            <person name="Michelmore R."/>
        </authorList>
    </citation>
    <scope>NUCLEOTIDE SEQUENCE [LARGE SCALE GENOMIC DNA]</scope>
    <source>
        <strain evidence="1 2">R14</strain>
    </source>
</reference>
<gene>
    <name evidence="1" type="ORF">DD238_004682</name>
</gene>
<evidence type="ECO:0000313" key="1">
    <source>
        <dbReference type="EMBL" id="RMX66699.1"/>
    </source>
</evidence>
<dbReference type="EMBL" id="QLLG01000191">
    <property type="protein sequence ID" value="RMX66699.1"/>
    <property type="molecule type" value="Genomic_DNA"/>
</dbReference>
<protein>
    <recommendedName>
        <fullName evidence="3">Reverse transcriptase Ty1/copia-type domain-containing protein</fullName>
    </recommendedName>
</protein>
<proteinExistence type="predicted"/>